<dbReference type="Gene3D" id="2.60.40.10">
    <property type="entry name" value="Immunoglobulins"/>
    <property type="match status" value="3"/>
</dbReference>
<dbReference type="PANTHER" id="PTHR42732">
    <property type="entry name" value="BETA-GALACTOSIDASE"/>
    <property type="match status" value="1"/>
</dbReference>
<dbReference type="PANTHER" id="PTHR42732:SF1">
    <property type="entry name" value="BETA-MANNOSIDASE"/>
    <property type="match status" value="1"/>
</dbReference>
<dbReference type="Pfam" id="PF02836">
    <property type="entry name" value="Glyco_hydro_2_C"/>
    <property type="match status" value="1"/>
</dbReference>
<dbReference type="SUPFAM" id="SSF51445">
    <property type="entry name" value="(Trans)glycosidases"/>
    <property type="match status" value="1"/>
</dbReference>
<feature type="domain" description="Glycoside hydrolase family 2 immunoglobulin-like beta-sandwich" evidence="5">
    <location>
        <begin position="192"/>
        <end position="294"/>
    </location>
</feature>
<keyword evidence="2" id="KW-0378">Hydrolase</keyword>
<dbReference type="InterPro" id="IPR017853">
    <property type="entry name" value="GH"/>
</dbReference>
<evidence type="ECO:0000259" key="9">
    <source>
        <dbReference type="Pfam" id="PF18565"/>
    </source>
</evidence>
<dbReference type="PRINTS" id="PR00132">
    <property type="entry name" value="GLHYDRLASE2"/>
</dbReference>
<dbReference type="Gene3D" id="2.60.120.260">
    <property type="entry name" value="Galactose-binding domain-like"/>
    <property type="match status" value="1"/>
</dbReference>
<feature type="domain" description="Glycosyl hydrolases family 2 sugar binding" evidence="7">
    <location>
        <begin position="85"/>
        <end position="179"/>
    </location>
</feature>
<dbReference type="EMBL" id="JAKIKU010000003">
    <property type="protein sequence ID" value="MCL1045051.1"/>
    <property type="molecule type" value="Genomic_DNA"/>
</dbReference>
<keyword evidence="3" id="KW-0326">Glycosidase</keyword>
<feature type="domain" description="Glycoside hydrolase family 2 catalytic" evidence="6">
    <location>
        <begin position="302"/>
        <end position="457"/>
    </location>
</feature>
<dbReference type="Proteomes" id="UP001202134">
    <property type="component" value="Unassembled WGS sequence"/>
</dbReference>
<comment type="caution">
    <text evidence="10">The sequence shown here is derived from an EMBL/GenBank/DDBJ whole genome shotgun (WGS) entry which is preliminary data.</text>
</comment>
<dbReference type="InterPro" id="IPR006103">
    <property type="entry name" value="Glyco_hydro_2_cat"/>
</dbReference>
<dbReference type="RefSeq" id="WP_248955245.1">
    <property type="nucleotide sequence ID" value="NZ_JAKIKU010000003.1"/>
</dbReference>
<feature type="domain" description="DUF4982" evidence="8">
    <location>
        <begin position="669"/>
        <end position="725"/>
    </location>
</feature>
<keyword evidence="4" id="KW-0732">Signal</keyword>
<dbReference type="InterPro" id="IPR013783">
    <property type="entry name" value="Ig-like_fold"/>
</dbReference>
<organism evidence="10 11">
    <name type="scientific">Shewanella electrodiphila</name>
    <dbReference type="NCBI Taxonomy" id="934143"/>
    <lineage>
        <taxon>Bacteria</taxon>
        <taxon>Pseudomonadati</taxon>
        <taxon>Pseudomonadota</taxon>
        <taxon>Gammaproteobacteria</taxon>
        <taxon>Alteromonadales</taxon>
        <taxon>Shewanellaceae</taxon>
        <taxon>Shewanella</taxon>
    </lineage>
</organism>
<dbReference type="Pfam" id="PF00703">
    <property type="entry name" value="Glyco_hydro_2"/>
    <property type="match status" value="1"/>
</dbReference>
<evidence type="ECO:0000259" key="7">
    <source>
        <dbReference type="Pfam" id="PF02837"/>
    </source>
</evidence>
<evidence type="ECO:0000259" key="6">
    <source>
        <dbReference type="Pfam" id="PF02836"/>
    </source>
</evidence>
<sequence length="845" mass="96138">MNIVKQLGLLMLCLLNTTIVMASEHSRSVDFNFNWRFTLVENTGLPKTVPLEDTDWRDVRLPHDWSVEASFDESLEGATGYLPGGVGIYQKHFKTPADPKRSNSYILFDGVYNNATFWLNGQRLGQNPYGYSPVHFNLTDHLKTDGSNNVITVHVDHSRYGDSRWYTGSGIYRNVKLITVDKLHIPIWGTFITTPEVSAQQATINIEVNVENDNEDKKSFMLRTHIVDNVGNVVATTVDKSRISSHKSKLIEQELTVSNPKLWDIDTPNMYQAITTILLGEKVIDTYTTPFGIRELKFELNKGFYLNGKATLVKGVSIHHDAGLVGAAVPKDVWRRRFQALKEAGVNAVRTAHNPFSQEFLDLCDEMGLLVQNEFFDEFDYAKDKRLNMNERHDDYITRGYVEHFQDSAKSDLTRTMLRDRNHPSVFQWSIGNEIEWAYVNYRHVTGFWKGTEDPTKIEPRFWKGTPKYTPEELKQRYEDSDEGQYRLAETAKKLNTWVKELDTTRPTTANFIMPQISHISGYADAVDIVGYSYRNNIIPWGQTHFPDKLITINENPGTWDDWKNVLEQPGVFSQFMWTGIDYMGERHQKWPHKSGWGDILDLAGFKLQGWNYFKSIWVNEPFISLGTLPLKDSGFDVDKLSGLATPSGNRSYRWRDSNMHWNYQIDAPILVEVASNHSIVELFLNGESLGSRSMSEAPDRIFRWVVPYQSGTLTAKTGFEGQEIEATMETTGEVVGFSLTPDRVELTANGYDVSHLVVQLHDKQGRAVLTENAQVTFELQGDARWLGVDNGAPDNVQDFQSQSIVTAKGRTIAMVQANMKASQVMVTARIKGLKDQSVMINTTD</sequence>
<feature type="chain" id="PRO_5045995258" evidence="4">
    <location>
        <begin position="23"/>
        <end position="845"/>
    </location>
</feature>
<evidence type="ECO:0000259" key="8">
    <source>
        <dbReference type="Pfam" id="PF16355"/>
    </source>
</evidence>
<dbReference type="InterPro" id="IPR006102">
    <property type="entry name" value="Ig-like_GH2"/>
</dbReference>
<evidence type="ECO:0000313" key="10">
    <source>
        <dbReference type="EMBL" id="MCL1045051.1"/>
    </source>
</evidence>
<protein>
    <submittedName>
        <fullName evidence="10">DUF4982 domain-containing protein</fullName>
    </submittedName>
</protein>
<proteinExistence type="inferred from homology"/>
<name>A0ABT0KMG8_9GAMM</name>
<reference evidence="10 11" key="1">
    <citation type="submission" date="2022-01" db="EMBL/GenBank/DDBJ databases">
        <title>Whole genome-based taxonomy of the Shewanellaceae.</title>
        <authorList>
            <person name="Martin-Rodriguez A.J."/>
        </authorList>
    </citation>
    <scope>NUCLEOTIDE SEQUENCE [LARGE SCALE GENOMIC DNA]</scope>
    <source>
        <strain evidence="10 11">DSM 24955</strain>
    </source>
</reference>
<dbReference type="Pfam" id="PF16355">
    <property type="entry name" value="DUF4982"/>
    <property type="match status" value="1"/>
</dbReference>
<dbReference type="InterPro" id="IPR008979">
    <property type="entry name" value="Galactose-bd-like_sf"/>
</dbReference>
<dbReference type="Pfam" id="PF02837">
    <property type="entry name" value="Glyco_hydro_2_N"/>
    <property type="match status" value="1"/>
</dbReference>
<dbReference type="InterPro" id="IPR006104">
    <property type="entry name" value="Glyco_hydro_2_N"/>
</dbReference>
<evidence type="ECO:0000256" key="2">
    <source>
        <dbReference type="ARBA" id="ARBA00022801"/>
    </source>
</evidence>
<evidence type="ECO:0000256" key="4">
    <source>
        <dbReference type="SAM" id="SignalP"/>
    </source>
</evidence>
<dbReference type="SUPFAM" id="SSF49303">
    <property type="entry name" value="beta-Galactosidase/glucuronidase domain"/>
    <property type="match status" value="1"/>
</dbReference>
<evidence type="ECO:0000256" key="1">
    <source>
        <dbReference type="ARBA" id="ARBA00007401"/>
    </source>
</evidence>
<evidence type="ECO:0000256" key="3">
    <source>
        <dbReference type="ARBA" id="ARBA00023295"/>
    </source>
</evidence>
<dbReference type="InterPro" id="IPR036156">
    <property type="entry name" value="Beta-gal/glucu_dom_sf"/>
</dbReference>
<feature type="domain" description="Glycoside hydrolase family 2" evidence="9">
    <location>
        <begin position="739"/>
        <end position="839"/>
    </location>
</feature>
<dbReference type="Gene3D" id="3.20.20.80">
    <property type="entry name" value="Glycosidases"/>
    <property type="match status" value="1"/>
</dbReference>
<evidence type="ECO:0000313" key="11">
    <source>
        <dbReference type="Proteomes" id="UP001202134"/>
    </source>
</evidence>
<gene>
    <name evidence="10" type="ORF">L2737_06860</name>
</gene>
<dbReference type="InterPro" id="IPR032311">
    <property type="entry name" value="DUF4982"/>
</dbReference>
<keyword evidence="11" id="KW-1185">Reference proteome</keyword>
<dbReference type="InterPro" id="IPR040605">
    <property type="entry name" value="Glyco_hydro2_dom5"/>
</dbReference>
<dbReference type="SUPFAM" id="SSF49785">
    <property type="entry name" value="Galactose-binding domain-like"/>
    <property type="match status" value="1"/>
</dbReference>
<dbReference type="InterPro" id="IPR051913">
    <property type="entry name" value="GH2_Domain-Containing"/>
</dbReference>
<accession>A0ABT0KMG8</accession>
<feature type="signal peptide" evidence="4">
    <location>
        <begin position="1"/>
        <end position="22"/>
    </location>
</feature>
<comment type="similarity">
    <text evidence="1">Belongs to the glycosyl hydrolase 2 family.</text>
</comment>
<dbReference type="Pfam" id="PF18565">
    <property type="entry name" value="Glyco_hydro2_C5"/>
    <property type="match status" value="1"/>
</dbReference>
<dbReference type="InterPro" id="IPR006101">
    <property type="entry name" value="Glyco_hydro_2"/>
</dbReference>
<evidence type="ECO:0000259" key="5">
    <source>
        <dbReference type="Pfam" id="PF00703"/>
    </source>
</evidence>